<keyword evidence="2" id="KW-0808">Transferase</keyword>
<dbReference type="RefSeq" id="WP_036544427.1">
    <property type="nucleotide sequence ID" value="NZ_JMSZ01000016.1"/>
</dbReference>
<dbReference type="PROSITE" id="PS51186">
    <property type="entry name" value="GNAT"/>
    <property type="match status" value="1"/>
</dbReference>
<dbReference type="EMBL" id="JMSZ01000016">
    <property type="protein sequence ID" value="KDE40348.1"/>
    <property type="molecule type" value="Genomic_DNA"/>
</dbReference>
<comment type="caution">
    <text evidence="2">The sequence shown here is derived from an EMBL/GenBank/DDBJ whole genome shotgun (WGS) entry which is preliminary data.</text>
</comment>
<dbReference type="AlphaFoldDB" id="A0A063Y213"/>
<keyword evidence="3" id="KW-1185">Reference proteome</keyword>
<dbReference type="STRING" id="267850.ADINL_0940"/>
<dbReference type="CDD" id="cd04301">
    <property type="entry name" value="NAT_SF"/>
    <property type="match status" value="1"/>
</dbReference>
<protein>
    <submittedName>
        <fullName evidence="2">Histone acetyltransferase HPA2 and related acetyltransferase</fullName>
    </submittedName>
</protein>
<dbReference type="Pfam" id="PF00583">
    <property type="entry name" value="Acetyltransf_1"/>
    <property type="match status" value="1"/>
</dbReference>
<proteinExistence type="predicted"/>
<reference evidence="2 3" key="1">
    <citation type="journal article" date="2005" name="Int. J. Syst. Evol. Microbiol.">
        <title>Nitrincola lacisaponensis gen. nov., sp. nov., a novel alkaliphilic bacterium isolated from an alkaline, saline lake.</title>
        <authorList>
            <person name="Dimitriu P.A."/>
            <person name="Shukla S.K."/>
            <person name="Conradt J."/>
            <person name="Marquez M.C."/>
            <person name="Ventosa A."/>
            <person name="Maglia A."/>
            <person name="Peyton B.M."/>
            <person name="Pinkart H.C."/>
            <person name="Mormile M.R."/>
        </authorList>
    </citation>
    <scope>NUCLEOTIDE SEQUENCE [LARGE SCALE GENOMIC DNA]</scope>
    <source>
        <strain evidence="2 3">4CA</strain>
    </source>
</reference>
<dbReference type="GO" id="GO:0016747">
    <property type="term" value="F:acyltransferase activity, transferring groups other than amino-acyl groups"/>
    <property type="evidence" value="ECO:0007669"/>
    <property type="project" value="InterPro"/>
</dbReference>
<evidence type="ECO:0000259" key="1">
    <source>
        <dbReference type="PROSITE" id="PS51186"/>
    </source>
</evidence>
<dbReference type="OrthoDB" id="187903at2"/>
<dbReference type="SUPFAM" id="SSF55729">
    <property type="entry name" value="Acyl-CoA N-acyltransferases (Nat)"/>
    <property type="match status" value="1"/>
</dbReference>
<evidence type="ECO:0000313" key="3">
    <source>
        <dbReference type="Proteomes" id="UP000027318"/>
    </source>
</evidence>
<feature type="domain" description="N-acetyltransferase" evidence="1">
    <location>
        <begin position="4"/>
        <end position="193"/>
    </location>
</feature>
<dbReference type="PATRIC" id="fig|267850.7.peg.934"/>
<dbReference type="Gene3D" id="3.40.630.30">
    <property type="match status" value="1"/>
</dbReference>
<dbReference type="Proteomes" id="UP000027318">
    <property type="component" value="Unassembled WGS sequence"/>
</dbReference>
<organism evidence="2 3">
    <name type="scientific">Nitrincola lacisaponensis</name>
    <dbReference type="NCBI Taxonomy" id="267850"/>
    <lineage>
        <taxon>Bacteria</taxon>
        <taxon>Pseudomonadati</taxon>
        <taxon>Pseudomonadota</taxon>
        <taxon>Gammaproteobacteria</taxon>
        <taxon>Oceanospirillales</taxon>
        <taxon>Oceanospirillaceae</taxon>
        <taxon>Nitrincola</taxon>
    </lineage>
</organism>
<accession>A0A063Y213</accession>
<evidence type="ECO:0000313" key="2">
    <source>
        <dbReference type="EMBL" id="KDE40348.1"/>
    </source>
</evidence>
<dbReference type="InterPro" id="IPR000182">
    <property type="entry name" value="GNAT_dom"/>
</dbReference>
<dbReference type="InterPro" id="IPR016181">
    <property type="entry name" value="Acyl_CoA_acyltransferase"/>
</dbReference>
<sequence>MATIEIRSLTGEDIWPWLDALASLRIQIFRDFPYLYQGSHAYEHEYLKHYLNSHSVIVGAFDGKQLVGAATAGVLSDHDASFAETLSEAGFDPQTLLYCGESVLLPEYRGQGLGHRFFEQREAHGRALGLQFSCFASVIRPEQHPLKPSDYQPLDAFWYKRGYIPLEGVQAGFSWQDIDQPSETEKLMQIWLKVL</sequence>
<gene>
    <name evidence="2" type="ORF">ADINL_0940</name>
</gene>
<name>A0A063Y213_9GAMM</name>